<dbReference type="InterPro" id="IPR036105">
    <property type="entry name" value="DiNase_FeMo-co_biosyn_sf"/>
</dbReference>
<evidence type="ECO:0000313" key="2">
    <source>
        <dbReference type="EMBL" id="MCJ8502902.1"/>
    </source>
</evidence>
<dbReference type="EMBL" id="JALJRB010000036">
    <property type="protein sequence ID" value="MCJ8502902.1"/>
    <property type="molecule type" value="Genomic_DNA"/>
</dbReference>
<reference evidence="2" key="1">
    <citation type="submission" date="2022-04" db="EMBL/GenBank/DDBJ databases">
        <title>Desulfatitalea alkaliphila sp. nov., a novel anaerobic sulfate-reducing bacterium isolated from terrestrial mud volcano, Taman Peninsula, Russia.</title>
        <authorList>
            <person name="Khomyakova M.A."/>
            <person name="Merkel A.Y."/>
            <person name="Slobodkin A.I."/>
        </authorList>
    </citation>
    <scope>NUCLEOTIDE SEQUENCE</scope>
    <source>
        <strain evidence="2">M08but</strain>
    </source>
</reference>
<accession>A0AA41ULZ1</accession>
<keyword evidence="3" id="KW-1185">Reference proteome</keyword>
<dbReference type="Gene3D" id="3.30.420.130">
    <property type="entry name" value="Dinitrogenase iron-molybdenum cofactor biosynthesis domain"/>
    <property type="match status" value="1"/>
</dbReference>
<sequence>MDSVLIAIPSQNPGGLDAGLGAHFGHCDLYTLVAVQGGSVRDVQVVPNVPHQQGGCMAPVQYLAGKGVQQLIAGGMGLRPLMGFKQVGIQVLHGGEARTVGEAVQAAIDGKLMQFQQMHTCGGGGGL</sequence>
<proteinExistence type="predicted"/>
<evidence type="ECO:0000313" key="3">
    <source>
        <dbReference type="Proteomes" id="UP001165427"/>
    </source>
</evidence>
<dbReference type="AlphaFoldDB" id="A0AA41ULZ1"/>
<comment type="caution">
    <text evidence="2">The sequence shown here is derived from an EMBL/GenBank/DDBJ whole genome shotgun (WGS) entry which is preliminary data.</text>
</comment>
<feature type="domain" description="Dinitrogenase iron-molybdenum cofactor biosynthesis" evidence="1">
    <location>
        <begin position="20"/>
        <end position="108"/>
    </location>
</feature>
<evidence type="ECO:0000259" key="1">
    <source>
        <dbReference type="Pfam" id="PF02579"/>
    </source>
</evidence>
<protein>
    <submittedName>
        <fullName evidence="2">Dinitrogenase iron-molybdenum cofactor biosynthesis protein</fullName>
    </submittedName>
</protein>
<dbReference type="SUPFAM" id="SSF53146">
    <property type="entry name" value="Nitrogenase accessory factor-like"/>
    <property type="match status" value="1"/>
</dbReference>
<dbReference type="InterPro" id="IPR003731">
    <property type="entry name" value="Di-Nase_FeMo-co_biosynth"/>
</dbReference>
<dbReference type="Proteomes" id="UP001165427">
    <property type="component" value="Unassembled WGS sequence"/>
</dbReference>
<organism evidence="2 3">
    <name type="scientific">Desulfatitalea alkaliphila</name>
    <dbReference type="NCBI Taxonomy" id="2929485"/>
    <lineage>
        <taxon>Bacteria</taxon>
        <taxon>Pseudomonadati</taxon>
        <taxon>Thermodesulfobacteriota</taxon>
        <taxon>Desulfobacteria</taxon>
        <taxon>Desulfobacterales</taxon>
        <taxon>Desulfosarcinaceae</taxon>
        <taxon>Desulfatitalea</taxon>
    </lineage>
</organism>
<name>A0AA41ULZ1_9BACT</name>
<dbReference type="PANTHER" id="PTHR42983:SF1">
    <property type="entry name" value="IRON-MOLYBDENUM PROTEIN"/>
    <property type="match status" value="1"/>
</dbReference>
<dbReference type="RefSeq" id="WP_246914438.1">
    <property type="nucleotide sequence ID" value="NZ_JALJRB010000036.1"/>
</dbReference>
<dbReference type="Pfam" id="PF02579">
    <property type="entry name" value="Nitro_FeMo-Co"/>
    <property type="match status" value="1"/>
</dbReference>
<dbReference type="PANTHER" id="PTHR42983">
    <property type="entry name" value="DINITROGENASE IRON-MOLYBDENUM COFACTOR PROTEIN-RELATED"/>
    <property type="match status" value="1"/>
</dbReference>
<gene>
    <name evidence="2" type="ORF">MRX98_20165</name>
</gene>